<dbReference type="AlphaFoldDB" id="A0A653MPY4"/>
<proteinExistence type="predicted"/>
<evidence type="ECO:0000313" key="1">
    <source>
        <dbReference type="EMBL" id="QKS22355.1"/>
    </source>
</evidence>
<keyword evidence="2" id="KW-1185">Reference proteome</keyword>
<dbReference type="Pfam" id="PF19577">
    <property type="entry name" value="DcaP"/>
    <property type="match status" value="1"/>
</dbReference>
<sequence length="403" mass="43425">MNKCLSWRRVLPFLGYSFLFVTPSVFAIDYDVNGTNVSLYGYAKLDVMYDSGDIKAGNSSGMGDSVNFSKIAVDGQPSTSGHSNLHANESRLGIRTTTPTEKGDLITNIEGDFFFGNLRMRQAYGSWNGITAGQTWSNFHTFLSTTPTLDFTGPAGRDAFLRQAQLRYSVGDFHVAIEDPSGAMSGNSFDGGYDAVTGGRSIAGTDVDRKDGLPDITLRYESLAGALRWASAAMIREVAFDDGAAKDSEIGWGAFVATSYALTPNTTLRGQVTGGEGIGAYMKVNPAPSAYRAGNELETIFAWGGTIGISHDIGPGAFNVSYSFVNADWDNAKRDGVSLVNTGSSSEFISAYDEERELVHINYQWSPGHNVTYGIELAHAARHTVDGRSGSVDRLQGSVIYRF</sequence>
<reference evidence="1 2" key="1">
    <citation type="submission" date="2019-12" db="EMBL/GenBank/DDBJ databases">
        <title>Genome sequencing and assembly of endphytes of Porphyra tenera.</title>
        <authorList>
            <person name="Park J.M."/>
            <person name="Shin R."/>
            <person name="Jo S.H."/>
        </authorList>
    </citation>
    <scope>NUCLEOTIDE SEQUENCE [LARGE SCALE GENOMIC DNA]</scope>
    <source>
        <strain evidence="1 2">GPM3</strain>
    </source>
</reference>
<evidence type="ECO:0000313" key="2">
    <source>
        <dbReference type="Proteomes" id="UP000509761"/>
    </source>
</evidence>
<organism evidence="1 2">
    <name type="scientific">Vreelandella titanicae</name>
    <dbReference type="NCBI Taxonomy" id="664683"/>
    <lineage>
        <taxon>Bacteria</taxon>
        <taxon>Pseudomonadati</taxon>
        <taxon>Pseudomonadota</taxon>
        <taxon>Gammaproteobacteria</taxon>
        <taxon>Oceanospirillales</taxon>
        <taxon>Halomonadaceae</taxon>
        <taxon>Vreelandella</taxon>
    </lineage>
</organism>
<dbReference type="RefSeq" id="WP_022520604.1">
    <property type="nucleotide sequence ID" value="NZ_CP054580.1"/>
</dbReference>
<accession>A0A6N0YQU2</accession>
<gene>
    <name evidence="1" type="ORF">FX987_00097</name>
</gene>
<dbReference type="InterPro" id="IPR045748">
    <property type="entry name" value="DcaP"/>
</dbReference>
<accession>A0A653MPY4</accession>
<name>A0A653MPY4_9GAMM</name>
<dbReference type="EMBL" id="CP054580">
    <property type="protein sequence ID" value="QKS22355.1"/>
    <property type="molecule type" value="Genomic_DNA"/>
</dbReference>
<protein>
    <submittedName>
        <fullName evidence="1">Uncharacterized protein</fullName>
    </submittedName>
</protein>
<dbReference type="Proteomes" id="UP000509761">
    <property type="component" value="Chromosome"/>
</dbReference>
<dbReference type="SUPFAM" id="SSF56935">
    <property type="entry name" value="Porins"/>
    <property type="match status" value="1"/>
</dbReference>